<dbReference type="InterPro" id="IPR049052">
    <property type="entry name" value="nSTAND1"/>
</dbReference>
<dbReference type="InterPro" id="IPR011990">
    <property type="entry name" value="TPR-like_helical_dom_sf"/>
</dbReference>
<dbReference type="Proteomes" id="UP001206126">
    <property type="component" value="Unassembled WGS sequence"/>
</dbReference>
<protein>
    <submittedName>
        <fullName evidence="6">Winged helix-turn-helix domain-containing protein</fullName>
    </submittedName>
</protein>
<dbReference type="EMBL" id="JANUHB010000001">
    <property type="protein sequence ID" value="MCS0806474.1"/>
    <property type="molecule type" value="Genomic_DNA"/>
</dbReference>
<evidence type="ECO:0000256" key="1">
    <source>
        <dbReference type="ARBA" id="ARBA00023125"/>
    </source>
</evidence>
<dbReference type="InterPro" id="IPR001867">
    <property type="entry name" value="OmpR/PhoB-type_DNA-bd"/>
</dbReference>
<accession>A0ABT2D5B2</accession>
<dbReference type="Gene3D" id="1.25.40.10">
    <property type="entry name" value="Tetratricopeptide repeat domain"/>
    <property type="match status" value="2"/>
</dbReference>
<dbReference type="InterPro" id="IPR019734">
    <property type="entry name" value="TPR_rpt"/>
</dbReference>
<dbReference type="SUPFAM" id="SSF46894">
    <property type="entry name" value="C-terminal effector domain of the bipartite response regulators"/>
    <property type="match status" value="1"/>
</dbReference>
<feature type="DNA-binding region" description="OmpR/PhoB-type" evidence="3">
    <location>
        <begin position="3"/>
        <end position="101"/>
    </location>
</feature>
<keyword evidence="2" id="KW-0802">TPR repeat</keyword>
<sequence>MTTEQFRFGEWDVSRAGNSLQRGDERFQIEPRAMDVLFALCARANEVISTEELLLECWGSTVYGDNPVHKTITQLRRVLADSAANPSYIQTIRKRGYRAIAPVSFGDPAVQVQPGSWRDGSPFRGLQPFDAEHAAIFFGRDTAVNALRSSLAGQARAGRPLVVVLGPSGSGKTSLILAGLVPALMREQRAGEPHALSSAFIDLGELHDGQVFAGLASAMLDWQLGDDAVFGGESGVSLGRLLQADPAEVAARIDKALGARGAGRDHRLVVVIDRFEALFTHPQVTAAQREAVVSALDTLARAGRVMVIIACRNDFYPRIAEFPPLLEGKAQGAHFDVERPSLAEIMQMIRLPALAADLTYGVDPQTQERCDELLARSAAASPDSLPLLQYTLQELYRLRSPAGELSVEAYHRIGGLEGAIGARAEEVIAGLMAGQVAALPRVLSLVVTVSADSEAVTSRRAPWSALRSDTERELVNALVDARLFLSELVDGEGGFGVAHEALLRRWPRAANWIASHRDGLQVRSRIAQWTARWAVEGRRADLLLPHGKQLDEARGLLDMHELSLSALERELIDASTRKAKRRDQVRLMVMASIVILAVLAGAASLVAFSSKRVAQQRRAEAEGLMGFMLGDFADKLRPLGRLDLLDSVSGKALEYLAVNDDSNAASQTNRAKALQVIAEVSYARSDAKAAISALDSARAILLRQLVGGGQNWEVVKGLGGNAFWHGQIYLNQGDMARAEEQFKLYQQYTDRLNRIDSNNIEGWVEQSYAHTNLGQLALKRGNLDRAAADFAASIELKQRALVLRPNDKTLLAELANSLSWLASTREALGALEEALRLYNHQVEVVSRLYESSPSDSLWAKNTAVALQRRGWLKAMMGQTGGGIADLTEAQQLLQAVVLREPKHRVWEILLTGVRFELLRVQLAEGSPSVLRSLHSVAETAKRLLVLDPKSRESALTLALAYQNIGVAALSSGRYEEATMFLSQSLESLQVLFASNRDQIRYRGDVARTLVFLGQANAGIGNTVEAKRACGSALELLDESIKGSDYRLLDPWVRAQLCLGRMAAAAAGHERLKSIGYREASYSRFFSTHQKKESLTNGHY</sequence>
<dbReference type="PROSITE" id="PS50005">
    <property type="entry name" value="TPR"/>
    <property type="match status" value="1"/>
</dbReference>
<gene>
    <name evidence="6" type="ORF">NX774_00855</name>
</gene>
<keyword evidence="4" id="KW-1133">Transmembrane helix</keyword>
<dbReference type="PANTHER" id="PTHR47691">
    <property type="entry name" value="REGULATOR-RELATED"/>
    <property type="match status" value="1"/>
</dbReference>
<evidence type="ECO:0000259" key="5">
    <source>
        <dbReference type="PROSITE" id="PS51755"/>
    </source>
</evidence>
<dbReference type="SUPFAM" id="SSF48452">
    <property type="entry name" value="TPR-like"/>
    <property type="match status" value="1"/>
</dbReference>
<dbReference type="SUPFAM" id="SSF52540">
    <property type="entry name" value="P-loop containing nucleoside triphosphate hydrolases"/>
    <property type="match status" value="1"/>
</dbReference>
<feature type="transmembrane region" description="Helical" evidence="4">
    <location>
        <begin position="587"/>
        <end position="608"/>
    </location>
</feature>
<dbReference type="CDD" id="cd00383">
    <property type="entry name" value="trans_reg_C"/>
    <property type="match status" value="1"/>
</dbReference>
<keyword evidence="4" id="KW-0812">Transmembrane</keyword>
<dbReference type="InterPro" id="IPR036388">
    <property type="entry name" value="WH-like_DNA-bd_sf"/>
</dbReference>
<dbReference type="Pfam" id="PF00486">
    <property type="entry name" value="Trans_reg_C"/>
    <property type="match status" value="1"/>
</dbReference>
<dbReference type="SMART" id="SM00028">
    <property type="entry name" value="TPR"/>
    <property type="match status" value="4"/>
</dbReference>
<dbReference type="Gene3D" id="1.10.10.10">
    <property type="entry name" value="Winged helix-like DNA-binding domain superfamily/Winged helix DNA-binding domain"/>
    <property type="match status" value="1"/>
</dbReference>
<proteinExistence type="predicted"/>
<dbReference type="InterPro" id="IPR016032">
    <property type="entry name" value="Sig_transdc_resp-reg_C-effctor"/>
</dbReference>
<feature type="repeat" description="TPR" evidence="2">
    <location>
        <begin position="767"/>
        <end position="800"/>
    </location>
</feature>
<evidence type="ECO:0000256" key="3">
    <source>
        <dbReference type="PROSITE-ProRule" id="PRU01091"/>
    </source>
</evidence>
<dbReference type="PROSITE" id="PS51755">
    <property type="entry name" value="OMPR_PHOB"/>
    <property type="match status" value="1"/>
</dbReference>
<keyword evidence="1 3" id="KW-0238">DNA-binding</keyword>
<dbReference type="PANTHER" id="PTHR47691:SF3">
    <property type="entry name" value="HTH-TYPE TRANSCRIPTIONAL REGULATOR RV0890C-RELATED"/>
    <property type="match status" value="1"/>
</dbReference>
<dbReference type="InterPro" id="IPR027417">
    <property type="entry name" value="P-loop_NTPase"/>
</dbReference>
<keyword evidence="4" id="KW-0472">Membrane</keyword>
<comment type="caution">
    <text evidence="6">The sequence shown here is derived from an EMBL/GenBank/DDBJ whole genome shotgun (WGS) entry which is preliminary data.</text>
</comment>
<dbReference type="RefSeq" id="WP_258820264.1">
    <property type="nucleotide sequence ID" value="NZ_JANUHB010000001.1"/>
</dbReference>
<dbReference type="Gene3D" id="3.40.50.300">
    <property type="entry name" value="P-loop containing nucleotide triphosphate hydrolases"/>
    <property type="match status" value="1"/>
</dbReference>
<keyword evidence="7" id="KW-1185">Reference proteome</keyword>
<organism evidence="6 7">
    <name type="scientific">Massilia agilis</name>
    <dbReference type="NCBI Taxonomy" id="1811226"/>
    <lineage>
        <taxon>Bacteria</taxon>
        <taxon>Pseudomonadati</taxon>
        <taxon>Pseudomonadota</taxon>
        <taxon>Betaproteobacteria</taxon>
        <taxon>Burkholderiales</taxon>
        <taxon>Oxalobacteraceae</taxon>
        <taxon>Telluria group</taxon>
        <taxon>Massilia</taxon>
    </lineage>
</organism>
<evidence type="ECO:0000313" key="7">
    <source>
        <dbReference type="Proteomes" id="UP001206126"/>
    </source>
</evidence>
<evidence type="ECO:0000256" key="4">
    <source>
        <dbReference type="SAM" id="Phobius"/>
    </source>
</evidence>
<reference evidence="6 7" key="1">
    <citation type="submission" date="2022-08" db="EMBL/GenBank/DDBJ databases">
        <title>Reclassification of Massilia species as members of the genera Telluria, Duganella, Pseudoduganella, Mokoshia gen. nov. and Zemynaea gen. nov. using orthogonal and non-orthogonal genome-based approaches.</title>
        <authorList>
            <person name="Bowman J.P."/>
        </authorList>
    </citation>
    <scope>NUCLEOTIDE SEQUENCE [LARGE SCALE GENOMIC DNA]</scope>
    <source>
        <strain evidence="6 7">JCM 31605</strain>
    </source>
</reference>
<dbReference type="SMART" id="SM00862">
    <property type="entry name" value="Trans_reg_C"/>
    <property type="match status" value="1"/>
</dbReference>
<dbReference type="Pfam" id="PF20703">
    <property type="entry name" value="nSTAND1"/>
    <property type="match status" value="1"/>
</dbReference>
<name>A0ABT2D5B2_9BURK</name>
<evidence type="ECO:0000256" key="2">
    <source>
        <dbReference type="PROSITE-ProRule" id="PRU00339"/>
    </source>
</evidence>
<feature type="domain" description="OmpR/PhoB-type" evidence="5">
    <location>
        <begin position="3"/>
        <end position="101"/>
    </location>
</feature>
<evidence type="ECO:0000313" key="6">
    <source>
        <dbReference type="EMBL" id="MCS0806474.1"/>
    </source>
</evidence>